<protein>
    <recommendedName>
        <fullName evidence="4">EthD domain-containing protein</fullName>
    </recommendedName>
</protein>
<evidence type="ECO:0000313" key="2">
    <source>
        <dbReference type="EMBL" id="MCW9706545.1"/>
    </source>
</evidence>
<evidence type="ECO:0000256" key="1">
    <source>
        <dbReference type="SAM" id="SignalP"/>
    </source>
</evidence>
<keyword evidence="3" id="KW-1185">Reference proteome</keyword>
<feature type="chain" id="PRO_5045642671" description="EthD domain-containing protein" evidence="1">
    <location>
        <begin position="22"/>
        <end position="247"/>
    </location>
</feature>
<feature type="signal peptide" evidence="1">
    <location>
        <begin position="1"/>
        <end position="21"/>
    </location>
</feature>
<proteinExistence type="predicted"/>
<organism evidence="2 3">
    <name type="scientific">Fodinibius salsisoli</name>
    <dbReference type="NCBI Taxonomy" id="2820877"/>
    <lineage>
        <taxon>Bacteria</taxon>
        <taxon>Pseudomonadati</taxon>
        <taxon>Balneolota</taxon>
        <taxon>Balneolia</taxon>
        <taxon>Balneolales</taxon>
        <taxon>Balneolaceae</taxon>
        <taxon>Fodinibius</taxon>
    </lineage>
</organism>
<dbReference type="RefSeq" id="WP_265765267.1">
    <property type="nucleotide sequence ID" value="NZ_JAGGJA010000004.1"/>
</dbReference>
<reference evidence="2 3" key="1">
    <citation type="submission" date="2021-03" db="EMBL/GenBank/DDBJ databases">
        <title>Aliifodinibius sp. nov., a new bacterium isolated from saline soil.</title>
        <authorList>
            <person name="Galisteo C."/>
            <person name="De La Haba R."/>
            <person name="Sanchez-Porro C."/>
            <person name="Ventosa A."/>
        </authorList>
    </citation>
    <scope>NUCLEOTIDE SEQUENCE [LARGE SCALE GENOMIC DNA]</scope>
    <source>
        <strain evidence="2 3">1BSP15-2V2</strain>
    </source>
</reference>
<accession>A0ABT3PKS4</accession>
<dbReference type="EMBL" id="JAGGJA010000004">
    <property type="protein sequence ID" value="MCW9706545.1"/>
    <property type="molecule type" value="Genomic_DNA"/>
</dbReference>
<comment type="caution">
    <text evidence="2">The sequence shown here is derived from an EMBL/GenBank/DDBJ whole genome shotgun (WGS) entry which is preliminary data.</text>
</comment>
<evidence type="ECO:0000313" key="3">
    <source>
        <dbReference type="Proteomes" id="UP001207918"/>
    </source>
</evidence>
<sequence>MKRIISFVGVVFIFGALGVTAQDTSDENQIYVLYRLTAENDKVQEFEQAWEDHNQKFHQESPVYAFYMESGPYSGTYQGVEGPMTWTEHENVEYTDAHGKDWLDNVQPLLVGTIDVEWWKHMNKYAQNESDTPTEMSIVTVYHIKSGEMARFTRMLDDWYEANTEQGFDGRYNVYQRQLHGQGQVAIVSSLDTGLAELDESSELRQRFITTHGEGTWQLFLDDYELSVSMSKVGLRNRLTDISTQQN</sequence>
<evidence type="ECO:0008006" key="4">
    <source>
        <dbReference type="Google" id="ProtNLM"/>
    </source>
</evidence>
<gene>
    <name evidence="2" type="ORF">J6I44_06745</name>
</gene>
<name>A0ABT3PKS4_9BACT</name>
<dbReference type="Proteomes" id="UP001207918">
    <property type="component" value="Unassembled WGS sequence"/>
</dbReference>
<keyword evidence="1" id="KW-0732">Signal</keyword>